<name>A0AAW0GM58_9APHY</name>
<protein>
    <submittedName>
        <fullName evidence="3">Uncharacterized protein</fullName>
    </submittedName>
</protein>
<sequence>MSDRNYTHLWNLRMNTVILRQETTHLLSNPGSPRIPQTGRVRQRTLSLTSTTSVAPSFAQTVLSAFNPERDCDIDSDYEGHDNRSSRRSEPSPTEPFDVESEPLLPSPSGIRHRRSFIDSLKRYFRPMGKKAYYSALFHLLVVNFPFALVAWVYLFVFTLTLAQTGTTTLMALPLGAVLCFLDSDRCTCIFKGRGTISHGSL</sequence>
<feature type="region of interest" description="Disordered" evidence="1">
    <location>
        <begin position="70"/>
        <end position="108"/>
    </location>
</feature>
<keyword evidence="2" id="KW-1133">Transmembrane helix</keyword>
<comment type="caution">
    <text evidence="3">The sequence shown here is derived from an EMBL/GenBank/DDBJ whole genome shotgun (WGS) entry which is preliminary data.</text>
</comment>
<dbReference type="EMBL" id="JASBNA010000004">
    <property type="protein sequence ID" value="KAK7692165.1"/>
    <property type="molecule type" value="Genomic_DNA"/>
</dbReference>
<dbReference type="Proteomes" id="UP001385951">
    <property type="component" value="Unassembled WGS sequence"/>
</dbReference>
<evidence type="ECO:0000256" key="1">
    <source>
        <dbReference type="SAM" id="MobiDB-lite"/>
    </source>
</evidence>
<organism evidence="3 4">
    <name type="scientific">Cerrena zonata</name>
    <dbReference type="NCBI Taxonomy" id="2478898"/>
    <lineage>
        <taxon>Eukaryota</taxon>
        <taxon>Fungi</taxon>
        <taxon>Dikarya</taxon>
        <taxon>Basidiomycota</taxon>
        <taxon>Agaricomycotina</taxon>
        <taxon>Agaricomycetes</taxon>
        <taxon>Polyporales</taxon>
        <taxon>Cerrenaceae</taxon>
        <taxon>Cerrena</taxon>
    </lineage>
</organism>
<gene>
    <name evidence="3" type="ORF">QCA50_003785</name>
</gene>
<evidence type="ECO:0000256" key="2">
    <source>
        <dbReference type="SAM" id="Phobius"/>
    </source>
</evidence>
<evidence type="ECO:0000313" key="4">
    <source>
        <dbReference type="Proteomes" id="UP001385951"/>
    </source>
</evidence>
<evidence type="ECO:0000313" key="3">
    <source>
        <dbReference type="EMBL" id="KAK7692165.1"/>
    </source>
</evidence>
<keyword evidence="4" id="KW-1185">Reference proteome</keyword>
<accession>A0AAW0GM58</accession>
<keyword evidence="2" id="KW-0472">Membrane</keyword>
<keyword evidence="2" id="KW-0812">Transmembrane</keyword>
<feature type="transmembrane region" description="Helical" evidence="2">
    <location>
        <begin position="132"/>
        <end position="155"/>
    </location>
</feature>
<proteinExistence type="predicted"/>
<feature type="compositionally biased region" description="Basic and acidic residues" evidence="1">
    <location>
        <begin position="70"/>
        <end position="90"/>
    </location>
</feature>
<dbReference type="AlphaFoldDB" id="A0AAW0GM58"/>
<feature type="transmembrane region" description="Helical" evidence="2">
    <location>
        <begin position="161"/>
        <end position="182"/>
    </location>
</feature>
<reference evidence="3 4" key="1">
    <citation type="submission" date="2022-09" db="EMBL/GenBank/DDBJ databases">
        <authorList>
            <person name="Palmer J.M."/>
        </authorList>
    </citation>
    <scope>NUCLEOTIDE SEQUENCE [LARGE SCALE GENOMIC DNA]</scope>
    <source>
        <strain evidence="3 4">DSM 7382</strain>
    </source>
</reference>